<evidence type="ECO:0000313" key="2">
    <source>
        <dbReference type="EMBL" id="KAF2436778.1"/>
    </source>
</evidence>
<evidence type="ECO:0000313" key="3">
    <source>
        <dbReference type="Proteomes" id="UP000800235"/>
    </source>
</evidence>
<dbReference type="PROSITE" id="PS51186">
    <property type="entry name" value="GNAT"/>
    <property type="match status" value="1"/>
</dbReference>
<reference evidence="2" key="1">
    <citation type="journal article" date="2020" name="Stud. Mycol.">
        <title>101 Dothideomycetes genomes: a test case for predicting lifestyles and emergence of pathogens.</title>
        <authorList>
            <person name="Haridas S."/>
            <person name="Albert R."/>
            <person name="Binder M."/>
            <person name="Bloem J."/>
            <person name="Labutti K."/>
            <person name="Salamov A."/>
            <person name="Andreopoulos B."/>
            <person name="Baker S."/>
            <person name="Barry K."/>
            <person name="Bills G."/>
            <person name="Bluhm B."/>
            <person name="Cannon C."/>
            <person name="Castanera R."/>
            <person name="Culley D."/>
            <person name="Daum C."/>
            <person name="Ezra D."/>
            <person name="Gonzalez J."/>
            <person name="Henrissat B."/>
            <person name="Kuo A."/>
            <person name="Liang C."/>
            <person name="Lipzen A."/>
            <person name="Lutzoni F."/>
            <person name="Magnuson J."/>
            <person name="Mondo S."/>
            <person name="Nolan M."/>
            <person name="Ohm R."/>
            <person name="Pangilinan J."/>
            <person name="Park H.-J."/>
            <person name="Ramirez L."/>
            <person name="Alfaro M."/>
            <person name="Sun H."/>
            <person name="Tritt A."/>
            <person name="Yoshinaga Y."/>
            <person name="Zwiers L.-H."/>
            <person name="Turgeon B."/>
            <person name="Goodwin S."/>
            <person name="Spatafora J."/>
            <person name="Crous P."/>
            <person name="Grigoriev I."/>
        </authorList>
    </citation>
    <scope>NUCLEOTIDE SEQUENCE</scope>
    <source>
        <strain evidence="2">CBS 130266</strain>
    </source>
</reference>
<dbReference type="GO" id="GO:0016747">
    <property type="term" value="F:acyltransferase activity, transferring groups other than amino-acyl groups"/>
    <property type="evidence" value="ECO:0007669"/>
    <property type="project" value="InterPro"/>
</dbReference>
<organism evidence="2 3">
    <name type="scientific">Tothia fuscella</name>
    <dbReference type="NCBI Taxonomy" id="1048955"/>
    <lineage>
        <taxon>Eukaryota</taxon>
        <taxon>Fungi</taxon>
        <taxon>Dikarya</taxon>
        <taxon>Ascomycota</taxon>
        <taxon>Pezizomycotina</taxon>
        <taxon>Dothideomycetes</taxon>
        <taxon>Pleosporomycetidae</taxon>
        <taxon>Venturiales</taxon>
        <taxon>Cylindrosympodiaceae</taxon>
        <taxon>Tothia</taxon>
    </lineage>
</organism>
<sequence>MAERLDTEGQDIPTYKYRTFRLDASSPNLPFLAGKYAAVSLCAYITNPESFGVAYSTEGSLDPLDFVQRLSRPSFNIFICVAHPGTLLVEKETIEHGHWIDMVTLIDPTPKDVFWIRQSGASEPLDDSEETKFHQTATWMDPAHRGKGLSKQLINSAIDFATKSLDVKVKQLRMRAITGPTNEQSKRLYGGLGFSIVGGCTISEVMFADGNARYPFRGRTDWEEDVMIRRNGAVMERLIRLDDSVATPNR</sequence>
<dbReference type="Gene3D" id="3.40.630.30">
    <property type="match status" value="1"/>
</dbReference>
<accession>A0A9P4U563</accession>
<dbReference type="SUPFAM" id="SSF55729">
    <property type="entry name" value="Acyl-CoA N-acyltransferases (Nat)"/>
    <property type="match status" value="1"/>
</dbReference>
<dbReference type="AlphaFoldDB" id="A0A9P4U563"/>
<protein>
    <recommendedName>
        <fullName evidence="1">N-acetyltransferase domain-containing protein</fullName>
    </recommendedName>
</protein>
<comment type="caution">
    <text evidence="2">The sequence shown here is derived from an EMBL/GenBank/DDBJ whole genome shotgun (WGS) entry which is preliminary data.</text>
</comment>
<dbReference type="InterPro" id="IPR016181">
    <property type="entry name" value="Acyl_CoA_acyltransferase"/>
</dbReference>
<dbReference type="Proteomes" id="UP000800235">
    <property type="component" value="Unassembled WGS sequence"/>
</dbReference>
<dbReference type="Pfam" id="PF00583">
    <property type="entry name" value="Acetyltransf_1"/>
    <property type="match status" value="1"/>
</dbReference>
<proteinExistence type="predicted"/>
<keyword evidence="3" id="KW-1185">Reference proteome</keyword>
<gene>
    <name evidence="2" type="ORF">EJ08DRAFT_2591</name>
</gene>
<dbReference type="CDD" id="cd04301">
    <property type="entry name" value="NAT_SF"/>
    <property type="match status" value="1"/>
</dbReference>
<feature type="domain" description="N-acetyltransferase" evidence="1">
    <location>
        <begin position="53"/>
        <end position="220"/>
    </location>
</feature>
<name>A0A9P4U563_9PEZI</name>
<evidence type="ECO:0000259" key="1">
    <source>
        <dbReference type="PROSITE" id="PS51186"/>
    </source>
</evidence>
<dbReference type="OrthoDB" id="41532at2759"/>
<dbReference type="EMBL" id="MU007009">
    <property type="protein sequence ID" value="KAF2436778.1"/>
    <property type="molecule type" value="Genomic_DNA"/>
</dbReference>
<dbReference type="InterPro" id="IPR000182">
    <property type="entry name" value="GNAT_dom"/>
</dbReference>